<protein>
    <recommendedName>
        <fullName evidence="2">SET domain-containing protein</fullName>
    </recommendedName>
</protein>
<name>A0AAD3H7C7_9STRA</name>
<keyword evidence="1" id="KW-0812">Transmembrane</keyword>
<reference evidence="3 4" key="1">
    <citation type="journal article" date="2021" name="Sci. Rep.">
        <title>The genome of the diatom Chaetoceros tenuissimus carries an ancient integrated fragment of an extant virus.</title>
        <authorList>
            <person name="Hongo Y."/>
            <person name="Kimura K."/>
            <person name="Takaki Y."/>
            <person name="Yoshida Y."/>
            <person name="Baba S."/>
            <person name="Kobayashi G."/>
            <person name="Nagasaki K."/>
            <person name="Hano T."/>
            <person name="Tomaru Y."/>
        </authorList>
    </citation>
    <scope>NUCLEOTIDE SEQUENCE [LARGE SCALE GENOMIC DNA]</scope>
    <source>
        <strain evidence="3 4">NIES-3715</strain>
    </source>
</reference>
<dbReference type="PROSITE" id="PS50280">
    <property type="entry name" value="SET"/>
    <property type="match status" value="1"/>
</dbReference>
<dbReference type="InterPro" id="IPR046341">
    <property type="entry name" value="SET_dom_sf"/>
</dbReference>
<dbReference type="AlphaFoldDB" id="A0AAD3H7C7"/>
<dbReference type="EMBL" id="BLLK01000046">
    <property type="protein sequence ID" value="GFH53105.1"/>
    <property type="molecule type" value="Genomic_DNA"/>
</dbReference>
<organism evidence="3 4">
    <name type="scientific">Chaetoceros tenuissimus</name>
    <dbReference type="NCBI Taxonomy" id="426638"/>
    <lineage>
        <taxon>Eukaryota</taxon>
        <taxon>Sar</taxon>
        <taxon>Stramenopiles</taxon>
        <taxon>Ochrophyta</taxon>
        <taxon>Bacillariophyta</taxon>
        <taxon>Coscinodiscophyceae</taxon>
        <taxon>Chaetocerotophycidae</taxon>
        <taxon>Chaetocerotales</taxon>
        <taxon>Chaetocerotaceae</taxon>
        <taxon>Chaetoceros</taxon>
    </lineage>
</organism>
<evidence type="ECO:0000259" key="2">
    <source>
        <dbReference type="PROSITE" id="PS50280"/>
    </source>
</evidence>
<proteinExistence type="predicted"/>
<evidence type="ECO:0000256" key="1">
    <source>
        <dbReference type="SAM" id="Phobius"/>
    </source>
</evidence>
<feature type="transmembrane region" description="Helical" evidence="1">
    <location>
        <begin position="21"/>
        <end position="43"/>
    </location>
</feature>
<gene>
    <name evidence="3" type="ORF">CTEN210_09581</name>
</gene>
<feature type="domain" description="SET" evidence="2">
    <location>
        <begin position="123"/>
        <end position="360"/>
    </location>
</feature>
<dbReference type="Proteomes" id="UP001054902">
    <property type="component" value="Unassembled WGS sequence"/>
</dbReference>
<dbReference type="PANTHER" id="PTHR13271">
    <property type="entry name" value="UNCHARACTERIZED PUTATIVE METHYLTRANSFERASE"/>
    <property type="match status" value="1"/>
</dbReference>
<dbReference type="InterPro" id="IPR001214">
    <property type="entry name" value="SET_dom"/>
</dbReference>
<accession>A0AAD3H7C7</accession>
<evidence type="ECO:0000313" key="3">
    <source>
        <dbReference type="EMBL" id="GFH53105.1"/>
    </source>
</evidence>
<keyword evidence="1" id="KW-0472">Membrane</keyword>
<dbReference type="CDD" id="cd10527">
    <property type="entry name" value="SET_LSMT"/>
    <property type="match status" value="1"/>
</dbReference>
<evidence type="ECO:0000313" key="4">
    <source>
        <dbReference type="Proteomes" id="UP001054902"/>
    </source>
</evidence>
<dbReference type="Gene3D" id="3.90.1410.10">
    <property type="entry name" value="set domain protein methyltransferase, domain 1"/>
    <property type="match status" value="1"/>
</dbReference>
<dbReference type="InterPro" id="IPR050600">
    <property type="entry name" value="SETD3_SETD6_MTase"/>
</dbReference>
<dbReference type="SUPFAM" id="SSF82199">
    <property type="entry name" value="SET domain"/>
    <property type="match status" value="1"/>
</dbReference>
<dbReference type="Pfam" id="PF00856">
    <property type="entry name" value="SET"/>
    <property type="match status" value="1"/>
</dbReference>
<sequence length="383" mass="43092">MIEENTRRGSDSRFNYYIQKLYYSYITLVDIIEFTVHISFQVSLQSMRLLHGIVFGAFIQNVVAFAPSSRSPIINSRSDNREVQTNPTSTQFPLQMYFDFQDDPIVIPQENYNRLLQTTIPNAPLSIAKSNLGHGHGLYSTTFIPEGNVAFIVPAEKCITLNDVRSHPDLGEVLTIMIDDLDEDEGQIAALSAFLASEMLREQCAEWEEDPSLSGKYADYIKVLPSGRAVSEQDHVLWWSDEEVERLFKGGAAFDKATALRDWVQTEGEIIEGMLVSDLAQKRMGLSISQVRGAVTNAFVNVFNRSLFNHGENQRLVPVLDMCAHENKPSLACDVDSNGNVVVTATRDIQAGEELSLKYYSTEFEGHEWYVMYGFIVPFAETA</sequence>
<comment type="caution">
    <text evidence="3">The sequence shown here is derived from an EMBL/GenBank/DDBJ whole genome shotgun (WGS) entry which is preliminary data.</text>
</comment>
<keyword evidence="1" id="KW-1133">Transmembrane helix</keyword>
<dbReference type="GO" id="GO:0016279">
    <property type="term" value="F:protein-lysine N-methyltransferase activity"/>
    <property type="evidence" value="ECO:0007669"/>
    <property type="project" value="TreeGrafter"/>
</dbReference>
<keyword evidence="4" id="KW-1185">Reference proteome</keyword>